<name>A0AAJ1WB32_9ENTE</name>
<dbReference type="GO" id="GO:0005975">
    <property type="term" value="P:carbohydrate metabolic process"/>
    <property type="evidence" value="ECO:0007669"/>
    <property type="project" value="InterPro"/>
</dbReference>
<keyword evidence="3" id="KW-1185">Reference proteome</keyword>
<accession>A0AAJ1WB32</accession>
<comment type="caution">
    <text evidence="2">The sequence shown here is derived from an EMBL/GenBank/DDBJ whole genome shotgun (WGS) entry which is preliminary data.</text>
</comment>
<dbReference type="EMBL" id="JAVBZS010000002">
    <property type="protein sequence ID" value="MDP8588719.1"/>
    <property type="molecule type" value="Genomic_DNA"/>
</dbReference>
<evidence type="ECO:0000313" key="3">
    <source>
        <dbReference type="Proteomes" id="UP001238215"/>
    </source>
</evidence>
<dbReference type="InterPro" id="IPR011071">
    <property type="entry name" value="Lyase_8-like_C"/>
</dbReference>
<organism evidence="2 3">
    <name type="scientific">Enterococcus lactis</name>
    <dbReference type="NCBI Taxonomy" id="357441"/>
    <lineage>
        <taxon>Bacteria</taxon>
        <taxon>Bacillati</taxon>
        <taxon>Bacillota</taxon>
        <taxon>Bacilli</taxon>
        <taxon>Lactobacillales</taxon>
        <taxon>Enterococcaceae</taxon>
        <taxon>Enterococcus</taxon>
    </lineage>
</organism>
<dbReference type="Gene3D" id="2.60.220.10">
    <property type="entry name" value="Polysaccharide lyase family 8-like, C-terminal"/>
    <property type="match status" value="1"/>
</dbReference>
<evidence type="ECO:0000313" key="2">
    <source>
        <dbReference type="EMBL" id="MDP8588719.1"/>
    </source>
</evidence>
<keyword evidence="2" id="KW-0456">Lyase</keyword>
<dbReference type="InterPro" id="IPR004103">
    <property type="entry name" value="Lyase_8_C"/>
</dbReference>
<dbReference type="Proteomes" id="UP001238215">
    <property type="component" value="Unassembled WGS sequence"/>
</dbReference>
<evidence type="ECO:0000259" key="1">
    <source>
        <dbReference type="Pfam" id="PF02884"/>
    </source>
</evidence>
<sequence length="125" mass="14165">MNEKGLKEYAEKEPVTILQNTPKIQAVKVKESGYLGINFWDNTGGELDGLKTDKPLSVLKKINEQEKSYTFADLAHTKTKITIELPNDFEAVRSMSEGITYDEQMGRFTIDFSQTSDTQKQIVVE</sequence>
<proteinExistence type="predicted"/>
<reference evidence="2 3" key="1">
    <citation type="submission" date="2023-08" db="EMBL/GenBank/DDBJ databases">
        <title>Whole genome sequencing of Enterococcus.</title>
        <authorList>
            <person name="Kaptchouang Tchatchouang C.D."/>
            <person name="Ateba C.N."/>
        </authorList>
    </citation>
    <scope>NUCLEOTIDE SEQUENCE [LARGE SCALE GENOMIC DNA]</scope>
    <source>
        <strain evidence="2 3">ENT3_CNKT_NWU</strain>
    </source>
</reference>
<dbReference type="GO" id="GO:0005576">
    <property type="term" value="C:extracellular region"/>
    <property type="evidence" value="ECO:0007669"/>
    <property type="project" value="InterPro"/>
</dbReference>
<dbReference type="Pfam" id="PF02884">
    <property type="entry name" value="Lyase_8_C"/>
    <property type="match status" value="1"/>
</dbReference>
<dbReference type="AlphaFoldDB" id="A0AAJ1WB32"/>
<gene>
    <name evidence="2" type="ORF">RAN64_01470</name>
</gene>
<dbReference type="SUPFAM" id="SSF49863">
    <property type="entry name" value="Hyaluronate lyase-like, C-terminal domain"/>
    <property type="match status" value="1"/>
</dbReference>
<dbReference type="GO" id="GO:0016829">
    <property type="term" value="F:lyase activity"/>
    <property type="evidence" value="ECO:0007669"/>
    <property type="project" value="UniProtKB-KW"/>
</dbReference>
<protein>
    <submittedName>
        <fullName evidence="2">Polysaccharide lyase beta-sandwich domain-containing protein</fullName>
    </submittedName>
</protein>
<feature type="domain" description="Polysaccharide lyase family 8 C-terminal" evidence="1">
    <location>
        <begin position="16"/>
        <end position="81"/>
    </location>
</feature>